<protein>
    <submittedName>
        <fullName evidence="2">Uncharacterized protein</fullName>
    </submittedName>
</protein>
<dbReference type="Proteomes" id="UP000732619">
    <property type="component" value="Unassembled WGS sequence"/>
</dbReference>
<feature type="region of interest" description="Disordered" evidence="1">
    <location>
        <begin position="212"/>
        <end position="255"/>
    </location>
</feature>
<feature type="compositionally biased region" description="Polar residues" evidence="1">
    <location>
        <begin position="222"/>
        <end position="255"/>
    </location>
</feature>
<gene>
    <name evidence="2" type="ORF">E7Z75_04710</name>
</gene>
<reference evidence="2" key="1">
    <citation type="submission" date="2019-04" db="EMBL/GenBank/DDBJ databases">
        <title>Evolution of Biomass-Degrading Anaerobic Consortia Revealed by Metagenomics.</title>
        <authorList>
            <person name="Peng X."/>
        </authorList>
    </citation>
    <scope>NUCLEOTIDE SEQUENCE</scope>
    <source>
        <strain evidence="2">SIG14</strain>
    </source>
</reference>
<name>A0A8T3VP03_METOL</name>
<proteinExistence type="predicted"/>
<dbReference type="EMBL" id="SUTG01000017">
    <property type="protein sequence ID" value="MBE6512427.1"/>
    <property type="molecule type" value="Genomic_DNA"/>
</dbReference>
<organism evidence="2 3">
    <name type="scientific">Methanobrevibacter olleyae</name>
    <dbReference type="NCBI Taxonomy" id="294671"/>
    <lineage>
        <taxon>Archaea</taxon>
        <taxon>Methanobacteriati</taxon>
        <taxon>Methanobacteriota</taxon>
        <taxon>Methanomada group</taxon>
        <taxon>Methanobacteria</taxon>
        <taxon>Methanobacteriales</taxon>
        <taxon>Methanobacteriaceae</taxon>
        <taxon>Methanobrevibacter</taxon>
    </lineage>
</organism>
<comment type="caution">
    <text evidence="2">The sequence shown here is derived from an EMBL/GenBank/DDBJ whole genome shotgun (WGS) entry which is preliminary data.</text>
</comment>
<dbReference type="AlphaFoldDB" id="A0A8T3VP03"/>
<evidence type="ECO:0000313" key="2">
    <source>
        <dbReference type="EMBL" id="MBE6512427.1"/>
    </source>
</evidence>
<sequence length="255" mass="29028">MIEDRIQILRRAAKVSSRENNEHVWCVIAGNEKLVDDIAYNAITSNDRVQILFRESIKILDKYTSKRFDCIMLKGEALKISELRNRCNEKGGASVEITNVHINEMPNLLVIVGPEESMKSFNGETNRQNTKINILAEDHTSSFIKAELNTRFKLPSFLRNTVTPILDMSDAVLSAILVSVIDEENIERVKEISQNNSLFGIDLKKTIQDKEKQRIVEDSENQVEAQKESNASKNDPEENNQQDNTAKPQENNPQE</sequence>
<accession>A0A8T3VP03</accession>
<evidence type="ECO:0000313" key="3">
    <source>
        <dbReference type="Proteomes" id="UP000732619"/>
    </source>
</evidence>
<evidence type="ECO:0000256" key="1">
    <source>
        <dbReference type="SAM" id="MobiDB-lite"/>
    </source>
</evidence>